<comment type="caution">
    <text evidence="2">The sequence shown here is derived from an EMBL/GenBank/DDBJ whole genome shotgun (WGS) entry which is preliminary data.</text>
</comment>
<organism evidence="2 3">
    <name type="scientific">Paenibacillus profundus</name>
    <dbReference type="NCBI Taxonomy" id="1173085"/>
    <lineage>
        <taxon>Bacteria</taxon>
        <taxon>Bacillati</taxon>
        <taxon>Bacillota</taxon>
        <taxon>Bacilli</taxon>
        <taxon>Bacillales</taxon>
        <taxon>Paenibacillaceae</taxon>
        <taxon>Paenibacillus</taxon>
    </lineage>
</organism>
<dbReference type="PANTHER" id="PTHR46825:SF9">
    <property type="entry name" value="BETA-LACTAMASE-RELATED DOMAIN-CONTAINING PROTEIN"/>
    <property type="match status" value="1"/>
</dbReference>
<proteinExistence type="predicted"/>
<dbReference type="Pfam" id="PF00144">
    <property type="entry name" value="Beta-lactamase"/>
    <property type="match status" value="1"/>
</dbReference>
<dbReference type="Gene3D" id="3.40.710.10">
    <property type="entry name" value="DD-peptidase/beta-lactamase superfamily"/>
    <property type="match status" value="1"/>
</dbReference>
<protein>
    <submittedName>
        <fullName evidence="2">Beta-lactamase family protein</fullName>
    </submittedName>
</protein>
<dbReference type="InterPro" id="IPR050491">
    <property type="entry name" value="AmpC-like"/>
</dbReference>
<feature type="domain" description="Beta-lactamase-related" evidence="1">
    <location>
        <begin position="1"/>
        <end position="129"/>
    </location>
</feature>
<evidence type="ECO:0000259" key="1">
    <source>
        <dbReference type="Pfam" id="PF00144"/>
    </source>
</evidence>
<evidence type="ECO:0000313" key="2">
    <source>
        <dbReference type="EMBL" id="MCE5170835.1"/>
    </source>
</evidence>
<dbReference type="SUPFAM" id="SSF56601">
    <property type="entry name" value="beta-lactamase/transpeptidase-like"/>
    <property type="match status" value="1"/>
</dbReference>
<sequence length="144" mass="16969">MHHTGPDNPRSIQFGRAYGQSMEQDNFINADNDKLCEVDAPRELYSTVRDLHLWCEALFSDRILSRSSMDQMFTPYHSVSFDPSLKYGYGWFLGRDFRLIGGGTPGFRSEIWQYPDENLHVIMLWNYEKVDSHKLFHTIKPYIR</sequence>
<dbReference type="RefSeq" id="WP_233697471.1">
    <property type="nucleotide sequence ID" value="NZ_JAJNBZ010000012.1"/>
</dbReference>
<dbReference type="PANTHER" id="PTHR46825">
    <property type="entry name" value="D-ALANYL-D-ALANINE-CARBOXYPEPTIDASE/ENDOPEPTIDASE AMPH"/>
    <property type="match status" value="1"/>
</dbReference>
<accession>A0ABS8YKF3</accession>
<dbReference type="InterPro" id="IPR012338">
    <property type="entry name" value="Beta-lactam/transpept-like"/>
</dbReference>
<dbReference type="Proteomes" id="UP001199916">
    <property type="component" value="Unassembled WGS sequence"/>
</dbReference>
<gene>
    <name evidence="2" type="ORF">LQV63_16145</name>
</gene>
<evidence type="ECO:0000313" key="3">
    <source>
        <dbReference type="Proteomes" id="UP001199916"/>
    </source>
</evidence>
<name>A0ABS8YKF3_9BACL</name>
<reference evidence="2 3" key="1">
    <citation type="submission" date="2021-11" db="EMBL/GenBank/DDBJ databases">
        <title>Draft genome sequence of Paenibacillus profundus YoMME, a new Gram-positive bacteria with exoelectrogenic properties.</title>
        <authorList>
            <person name="Hubenova Y."/>
            <person name="Hubenova E."/>
            <person name="Manasiev Y."/>
            <person name="Peykov S."/>
            <person name="Mitov M."/>
        </authorList>
    </citation>
    <scope>NUCLEOTIDE SEQUENCE [LARGE SCALE GENOMIC DNA]</scope>
    <source>
        <strain evidence="2 3">YoMME</strain>
    </source>
</reference>
<dbReference type="InterPro" id="IPR001466">
    <property type="entry name" value="Beta-lactam-related"/>
</dbReference>
<keyword evidence="3" id="KW-1185">Reference proteome</keyword>
<dbReference type="EMBL" id="JAJNBZ010000012">
    <property type="protein sequence ID" value="MCE5170835.1"/>
    <property type="molecule type" value="Genomic_DNA"/>
</dbReference>